<organism evidence="1 2">
    <name type="scientific">Nesidiocoris tenuis</name>
    <dbReference type="NCBI Taxonomy" id="355587"/>
    <lineage>
        <taxon>Eukaryota</taxon>
        <taxon>Metazoa</taxon>
        <taxon>Ecdysozoa</taxon>
        <taxon>Arthropoda</taxon>
        <taxon>Hexapoda</taxon>
        <taxon>Insecta</taxon>
        <taxon>Pterygota</taxon>
        <taxon>Neoptera</taxon>
        <taxon>Paraneoptera</taxon>
        <taxon>Hemiptera</taxon>
        <taxon>Heteroptera</taxon>
        <taxon>Panheteroptera</taxon>
        <taxon>Cimicomorpha</taxon>
        <taxon>Miridae</taxon>
        <taxon>Dicyphina</taxon>
        <taxon>Nesidiocoris</taxon>
    </lineage>
</organism>
<dbReference type="Proteomes" id="UP001307889">
    <property type="component" value="Chromosome 10"/>
</dbReference>
<evidence type="ECO:0000313" key="2">
    <source>
        <dbReference type="Proteomes" id="UP001307889"/>
    </source>
</evidence>
<evidence type="ECO:0000313" key="1">
    <source>
        <dbReference type="EMBL" id="BES99374.1"/>
    </source>
</evidence>
<accession>A0ABN7B6Z0</accession>
<name>A0ABN7B6Z0_9HEMI</name>
<protein>
    <submittedName>
        <fullName evidence="1">Uncharacterized protein</fullName>
    </submittedName>
</protein>
<dbReference type="EMBL" id="AP028918">
    <property type="protein sequence ID" value="BES99374.1"/>
    <property type="molecule type" value="Genomic_DNA"/>
</dbReference>
<reference evidence="1 2" key="1">
    <citation type="submission" date="2023-09" db="EMBL/GenBank/DDBJ databases">
        <title>Nesidiocoris tenuis whole genome shotgun sequence.</title>
        <authorList>
            <person name="Shibata T."/>
            <person name="Shimoda M."/>
            <person name="Kobayashi T."/>
            <person name="Uehara T."/>
        </authorList>
    </citation>
    <scope>NUCLEOTIDE SEQUENCE [LARGE SCALE GENOMIC DNA]</scope>
    <source>
        <strain evidence="1 2">Japan</strain>
    </source>
</reference>
<keyword evidence="2" id="KW-1185">Reference proteome</keyword>
<sequence length="91" mass="10215">MTSPQERDIEVIDGMEQLRRAAGQSLKIKLKAATPTTLMTEVSIMTLRKSIRQWLPRRGCLLTPPRTPAGGPESICFMTRNLKACQFQPES</sequence>
<proteinExistence type="predicted"/>
<gene>
    <name evidence="1" type="ORF">NTJ_12191</name>
</gene>